<evidence type="ECO:0000256" key="1">
    <source>
        <dbReference type="SAM" id="MobiDB-lite"/>
    </source>
</evidence>
<organism evidence="2 3">
    <name type="scientific">Streptomyces tendae</name>
    <dbReference type="NCBI Taxonomy" id="1932"/>
    <lineage>
        <taxon>Bacteria</taxon>
        <taxon>Bacillati</taxon>
        <taxon>Actinomycetota</taxon>
        <taxon>Actinomycetes</taxon>
        <taxon>Kitasatosporales</taxon>
        <taxon>Streptomycetaceae</taxon>
        <taxon>Streptomyces</taxon>
    </lineage>
</organism>
<evidence type="ECO:0008006" key="4">
    <source>
        <dbReference type="Google" id="ProtNLM"/>
    </source>
</evidence>
<evidence type="ECO:0000313" key="3">
    <source>
        <dbReference type="Proteomes" id="UP000324308"/>
    </source>
</evidence>
<keyword evidence="3" id="KW-1185">Reference proteome</keyword>
<gene>
    <name evidence="2" type="ORF">F3L20_26245</name>
</gene>
<sequence>MRRGLRGCGVRLAHDPQSSIDRLCLLLRLPGNEKTPRTGGDAAPIPACRDTGGSGLISAAR</sequence>
<feature type="region of interest" description="Disordered" evidence="1">
    <location>
        <begin position="34"/>
        <end position="61"/>
    </location>
</feature>
<reference evidence="2 3" key="1">
    <citation type="submission" date="2019-09" db="EMBL/GenBank/DDBJ databases">
        <title>Draft genome sequence of the Ebosin-producing strain Streptomyces sp. 139.</title>
        <authorList>
            <person name="Ai L."/>
            <person name="Geng M."/>
            <person name="Ma M."/>
            <person name="Bai L."/>
        </authorList>
    </citation>
    <scope>NUCLEOTIDE SEQUENCE [LARGE SCALE GENOMIC DNA]</scope>
    <source>
        <strain evidence="2 3">139</strain>
    </source>
</reference>
<proteinExistence type="predicted"/>
<name>A0ABX5ZWW1_STRTE</name>
<dbReference type="Proteomes" id="UP000324308">
    <property type="component" value="Chromosome"/>
</dbReference>
<evidence type="ECO:0000313" key="2">
    <source>
        <dbReference type="EMBL" id="QER88898.1"/>
    </source>
</evidence>
<dbReference type="EMBL" id="CP043959">
    <property type="protein sequence ID" value="QER88898.1"/>
    <property type="molecule type" value="Genomic_DNA"/>
</dbReference>
<protein>
    <recommendedName>
        <fullName evidence="4">Transposase</fullName>
    </recommendedName>
</protein>
<accession>A0ABX5ZWW1</accession>